<comment type="similarity">
    <text evidence="1 4">Belongs to the SIS family. GutQ/KpsF subfamily.</text>
</comment>
<feature type="site" description="Catalytically relevant" evidence="6">
    <location>
        <position position="60"/>
    </location>
</feature>
<dbReference type="HOGENOM" id="CLU_040681_13_1_7"/>
<dbReference type="GO" id="GO:0005975">
    <property type="term" value="P:carbohydrate metabolic process"/>
    <property type="evidence" value="ECO:0007669"/>
    <property type="project" value="InterPro"/>
</dbReference>
<dbReference type="GO" id="GO:0097367">
    <property type="term" value="F:carbohydrate derivative binding"/>
    <property type="evidence" value="ECO:0007669"/>
    <property type="project" value="InterPro"/>
</dbReference>
<dbReference type="NCBIfam" id="TIGR00393">
    <property type="entry name" value="kpsF"/>
    <property type="match status" value="1"/>
</dbReference>
<dbReference type="SMART" id="SM00116">
    <property type="entry name" value="CBS"/>
    <property type="match status" value="2"/>
</dbReference>
<protein>
    <submittedName>
        <fullName evidence="10">KpsF/GutQ family protein</fullName>
        <ecNumber evidence="10">5.3.1.13</ecNumber>
    </submittedName>
</protein>
<feature type="site" description="Catalytically relevant" evidence="6">
    <location>
        <position position="153"/>
    </location>
</feature>
<dbReference type="Proteomes" id="UP000000483">
    <property type="component" value="Chromosome"/>
</dbReference>
<dbReference type="eggNOG" id="COG0517">
    <property type="taxonomic scope" value="Bacteria"/>
</dbReference>
<evidence type="ECO:0000256" key="4">
    <source>
        <dbReference type="PIRNR" id="PIRNR004692"/>
    </source>
</evidence>
<dbReference type="SUPFAM" id="SSF53697">
    <property type="entry name" value="SIS domain"/>
    <property type="match status" value="1"/>
</dbReference>
<feature type="site" description="Catalytically relevant" evidence="6">
    <location>
        <position position="112"/>
    </location>
</feature>
<feature type="binding site" evidence="5">
    <location>
        <position position="83"/>
    </location>
    <ligand>
        <name>Zn(2+)</name>
        <dbReference type="ChEBI" id="CHEBI:29105"/>
    </ligand>
</feature>
<gene>
    <name evidence="10" type="ordered locus">Desac_2521</name>
</gene>
<keyword evidence="3 7" id="KW-0129">CBS domain</keyword>
<reference evidence="10 11" key="1">
    <citation type="journal article" date="2011" name="Stand. Genomic Sci.">
        <title>Complete genome sequence of the acetate-degrading sulfate reducer Desulfobacca acetoxidans type strain (ASRB2).</title>
        <authorList>
            <person name="Goker M."/>
            <person name="Teshima H."/>
            <person name="Lapidus A."/>
            <person name="Nolan M."/>
            <person name="Lucas S."/>
            <person name="Hammon N."/>
            <person name="Deshpande S."/>
            <person name="Cheng J.F."/>
            <person name="Tapia R."/>
            <person name="Han C."/>
            <person name="Goodwin L."/>
            <person name="Pitluck S."/>
            <person name="Huntemann M."/>
            <person name="Liolios K."/>
            <person name="Ivanova N."/>
            <person name="Pagani I."/>
            <person name="Mavromatis K."/>
            <person name="Ovchinikova G."/>
            <person name="Pati A."/>
            <person name="Chen A."/>
            <person name="Palaniappan K."/>
            <person name="Land M."/>
            <person name="Hauser L."/>
            <person name="Brambilla E.M."/>
            <person name="Rohde M."/>
            <person name="Spring S."/>
            <person name="Detter J.C."/>
            <person name="Woyke T."/>
            <person name="Bristow J."/>
            <person name="Eisen J.A."/>
            <person name="Markowitz V."/>
            <person name="Hugenholtz P."/>
            <person name="Kyrpides N.C."/>
            <person name="Klenk H.P."/>
        </authorList>
    </citation>
    <scope>NUCLEOTIDE SEQUENCE [LARGE SCALE GENOMIC DNA]</scope>
    <source>
        <strain evidence="11">ATCC 700848 / DSM 11109 / ASRB2</strain>
    </source>
</reference>
<evidence type="ECO:0000259" key="8">
    <source>
        <dbReference type="PROSITE" id="PS51371"/>
    </source>
</evidence>
<evidence type="ECO:0000256" key="7">
    <source>
        <dbReference type="PROSITE-ProRule" id="PRU00703"/>
    </source>
</evidence>
<keyword evidence="10" id="KW-0413">Isomerase</keyword>
<sequence length="334" mass="35506">MTAQKRPLSHPKILQLAREVLAIESEGIANLIPKLDHNFVRAVQMIFQAKGRLIVTGVGKSGIVARKIVATLNSTGAPSLFLHPVEAMHGDLGMISPQDVVLALSNSGETSELTILLPSIKRLGVPLIALTGRVESTLASHSDVVIDVGVPREACPLGLAPTASTTAALAMGDALAVALLTQRGFKASDFRRFHPGGSLGARLSLAIGEVMLTGNRVPRVHPEDPLISALREMDEKGFGATLVVDGAGVLLGIFTDGDLRRCLRKFQHLQDKTVAQVMTPSPHAIGPESLASQALEHMEHKAITVLPVVDAKRVVLGIVHLHDLLGRGEFQFKA</sequence>
<feature type="domain" description="CBS" evidence="8">
    <location>
        <begin position="278"/>
        <end position="334"/>
    </location>
</feature>
<dbReference type="KEGG" id="dao:Desac_2521"/>
<name>F2NID7_DESAR</name>
<evidence type="ECO:0000313" key="10">
    <source>
        <dbReference type="EMBL" id="AEB10339.1"/>
    </source>
</evidence>
<evidence type="ECO:0000259" key="9">
    <source>
        <dbReference type="PROSITE" id="PS51464"/>
    </source>
</evidence>
<dbReference type="PROSITE" id="PS51464">
    <property type="entry name" value="SIS"/>
    <property type="match status" value="1"/>
</dbReference>
<dbReference type="GO" id="GO:0019146">
    <property type="term" value="F:arabinose-5-phosphate isomerase activity"/>
    <property type="evidence" value="ECO:0007669"/>
    <property type="project" value="UniProtKB-EC"/>
</dbReference>
<keyword evidence="11" id="KW-1185">Reference proteome</keyword>
<feature type="site" description="Catalytically relevant" evidence="6">
    <location>
        <position position="194"/>
    </location>
</feature>
<dbReference type="PIRSF" id="PIRSF004692">
    <property type="entry name" value="KdsD_KpsF"/>
    <property type="match status" value="1"/>
</dbReference>
<keyword evidence="5" id="KW-0862">Zinc</keyword>
<dbReference type="FunFam" id="3.40.50.10490:FF:000011">
    <property type="entry name" value="Arabinose 5-phosphate isomerase"/>
    <property type="match status" value="1"/>
</dbReference>
<dbReference type="OrthoDB" id="9762536at2"/>
<dbReference type="InterPro" id="IPR035474">
    <property type="entry name" value="SIS_Kpsf"/>
</dbReference>
<dbReference type="EC" id="5.3.1.13" evidence="10"/>
<dbReference type="STRING" id="880072.Desac_2521"/>
<dbReference type="RefSeq" id="WP_013707448.1">
    <property type="nucleotide sequence ID" value="NC_015388.1"/>
</dbReference>
<dbReference type="InterPro" id="IPR046348">
    <property type="entry name" value="SIS_dom_sf"/>
</dbReference>
<evidence type="ECO:0000256" key="5">
    <source>
        <dbReference type="PIRSR" id="PIRSR004692-2"/>
    </source>
</evidence>
<dbReference type="InterPro" id="IPR000644">
    <property type="entry name" value="CBS_dom"/>
</dbReference>
<dbReference type="PANTHER" id="PTHR42745:SF1">
    <property type="entry name" value="ARABINOSE 5-PHOSPHATE ISOMERASE KDSD"/>
    <property type="match status" value="1"/>
</dbReference>
<dbReference type="PROSITE" id="PS51371">
    <property type="entry name" value="CBS"/>
    <property type="match status" value="2"/>
</dbReference>
<evidence type="ECO:0000256" key="2">
    <source>
        <dbReference type="ARBA" id="ARBA00022737"/>
    </source>
</evidence>
<dbReference type="GO" id="GO:1901135">
    <property type="term" value="P:carbohydrate derivative metabolic process"/>
    <property type="evidence" value="ECO:0007669"/>
    <property type="project" value="InterPro"/>
</dbReference>
<dbReference type="eggNOG" id="COG0794">
    <property type="taxonomic scope" value="Bacteria"/>
</dbReference>
<dbReference type="CDD" id="cd04604">
    <property type="entry name" value="CBS_pair_SIS_assoc"/>
    <property type="match status" value="1"/>
</dbReference>
<dbReference type="Pfam" id="PF00571">
    <property type="entry name" value="CBS"/>
    <property type="match status" value="2"/>
</dbReference>
<feature type="domain" description="SIS" evidence="9">
    <location>
        <begin position="42"/>
        <end position="185"/>
    </location>
</feature>
<dbReference type="Gene3D" id="3.10.580.10">
    <property type="entry name" value="CBS-domain"/>
    <property type="match status" value="1"/>
</dbReference>
<dbReference type="Gene3D" id="3.40.50.10490">
    <property type="entry name" value="Glucose-6-phosphate isomerase like protein, domain 1"/>
    <property type="match status" value="1"/>
</dbReference>
<evidence type="ECO:0000256" key="6">
    <source>
        <dbReference type="PIRSR" id="PIRSR004692-3"/>
    </source>
</evidence>
<feature type="domain" description="CBS" evidence="8">
    <location>
        <begin position="211"/>
        <end position="272"/>
    </location>
</feature>
<keyword evidence="5" id="KW-0479">Metal-binding</keyword>
<dbReference type="GO" id="GO:0046872">
    <property type="term" value="F:metal ion binding"/>
    <property type="evidence" value="ECO:0007669"/>
    <property type="project" value="UniProtKB-KW"/>
</dbReference>
<dbReference type="CDD" id="cd05014">
    <property type="entry name" value="SIS_Kpsf"/>
    <property type="match status" value="1"/>
</dbReference>
<evidence type="ECO:0000313" key="11">
    <source>
        <dbReference type="Proteomes" id="UP000000483"/>
    </source>
</evidence>
<keyword evidence="2" id="KW-0677">Repeat</keyword>
<organism evidence="10 11">
    <name type="scientific">Desulfobacca acetoxidans (strain ATCC 700848 / DSM 11109 / ASRB2)</name>
    <dbReference type="NCBI Taxonomy" id="880072"/>
    <lineage>
        <taxon>Bacteria</taxon>
        <taxon>Pseudomonadati</taxon>
        <taxon>Thermodesulfobacteriota</taxon>
        <taxon>Desulfobaccia</taxon>
        <taxon>Desulfobaccales</taxon>
        <taxon>Desulfobaccaceae</taxon>
        <taxon>Desulfobacca</taxon>
    </lineage>
</organism>
<dbReference type="EMBL" id="CP002629">
    <property type="protein sequence ID" value="AEB10339.1"/>
    <property type="molecule type" value="Genomic_DNA"/>
</dbReference>
<dbReference type="InterPro" id="IPR050986">
    <property type="entry name" value="GutQ/KpsF_isomerases"/>
</dbReference>
<proteinExistence type="inferred from homology"/>
<dbReference type="InterPro" id="IPR046342">
    <property type="entry name" value="CBS_dom_sf"/>
</dbReference>
<evidence type="ECO:0000256" key="3">
    <source>
        <dbReference type="ARBA" id="ARBA00023122"/>
    </source>
</evidence>
<dbReference type="PANTHER" id="PTHR42745">
    <property type="match status" value="1"/>
</dbReference>
<reference evidence="11" key="2">
    <citation type="submission" date="2011-03" db="EMBL/GenBank/DDBJ databases">
        <title>The complete genome of Desulfobacca acetoxidans DSM 11109.</title>
        <authorList>
            <consortium name="US DOE Joint Genome Institute (JGI-PGF)"/>
            <person name="Lucas S."/>
            <person name="Copeland A."/>
            <person name="Lapidus A."/>
            <person name="Bruce D."/>
            <person name="Goodwin L."/>
            <person name="Pitluck S."/>
            <person name="Peters L."/>
            <person name="Kyrpides N."/>
            <person name="Mavromatis K."/>
            <person name="Ivanova N."/>
            <person name="Ovchinnikova G."/>
            <person name="Teshima H."/>
            <person name="Detter J.C."/>
            <person name="Han C."/>
            <person name="Land M."/>
            <person name="Hauser L."/>
            <person name="Markowitz V."/>
            <person name="Cheng J.-F."/>
            <person name="Hugenholtz P."/>
            <person name="Woyke T."/>
            <person name="Wu D."/>
            <person name="Spring S."/>
            <person name="Schueler E."/>
            <person name="Brambilla E."/>
            <person name="Klenk H.-P."/>
            <person name="Eisen J.A."/>
        </authorList>
    </citation>
    <scope>NUCLEOTIDE SEQUENCE [LARGE SCALE GENOMIC DNA]</scope>
    <source>
        <strain evidence="11">ATCC 700848 / DSM 11109 / ASRB2</strain>
    </source>
</reference>
<evidence type="ECO:0000256" key="1">
    <source>
        <dbReference type="ARBA" id="ARBA00008165"/>
    </source>
</evidence>
<dbReference type="InterPro" id="IPR001347">
    <property type="entry name" value="SIS_dom"/>
</dbReference>
<dbReference type="Pfam" id="PF01380">
    <property type="entry name" value="SIS"/>
    <property type="match status" value="1"/>
</dbReference>
<accession>F2NID7</accession>
<dbReference type="AlphaFoldDB" id="F2NID7"/>
<dbReference type="InterPro" id="IPR004800">
    <property type="entry name" value="KdsD/KpsF-type"/>
</dbReference>